<sequence>MGLGAADSTLFAKEGAKVILTDVASDEGQKIADKIGATFMQQDVTDEERWKEIITETVNLHGRLDILVNNAGIVEVGDPENQTTAEYRKTMAVHMDSTFFGCKYSIPVMAETGGGSIVNMCSIASVQGESYVAAYCAAKGAIEAYTRAVAVHCGLKKNGVRCNSIHPSGIATPMVASVPDKMNAKFGASPNQDAPVSKTGEPIDIAYAALYLASDESKFMNGAQLRVDNAMSVASGTMPE</sequence>
<evidence type="ECO:0008006" key="4">
    <source>
        <dbReference type="Google" id="ProtNLM"/>
    </source>
</evidence>
<dbReference type="PANTHER" id="PTHR43180:SF66">
    <property type="entry name" value="SHORT-CHAIN DEHYDROGENASE_REDUCTASE FAMILY PROTEIN"/>
    <property type="match status" value="1"/>
</dbReference>
<dbReference type="InterPro" id="IPR002347">
    <property type="entry name" value="SDR_fam"/>
</dbReference>
<keyword evidence="2" id="KW-0560">Oxidoreductase</keyword>
<organism evidence="3">
    <name type="scientific">marine metagenome</name>
    <dbReference type="NCBI Taxonomy" id="408172"/>
    <lineage>
        <taxon>unclassified sequences</taxon>
        <taxon>metagenomes</taxon>
        <taxon>ecological metagenomes</taxon>
    </lineage>
</organism>
<dbReference type="InterPro" id="IPR036291">
    <property type="entry name" value="NAD(P)-bd_dom_sf"/>
</dbReference>
<accession>A0A381NPV4</accession>
<comment type="similarity">
    <text evidence="1">Belongs to the short-chain dehydrogenases/reductases (SDR) family.</text>
</comment>
<evidence type="ECO:0000313" key="3">
    <source>
        <dbReference type="EMBL" id="SUZ56615.1"/>
    </source>
</evidence>
<gene>
    <name evidence="3" type="ORF">METZ01_LOCUS9469</name>
</gene>
<dbReference type="Gene3D" id="3.40.50.720">
    <property type="entry name" value="NAD(P)-binding Rossmann-like Domain"/>
    <property type="match status" value="1"/>
</dbReference>
<dbReference type="PROSITE" id="PS00061">
    <property type="entry name" value="ADH_SHORT"/>
    <property type="match status" value="1"/>
</dbReference>
<evidence type="ECO:0000256" key="2">
    <source>
        <dbReference type="ARBA" id="ARBA00023002"/>
    </source>
</evidence>
<dbReference type="SUPFAM" id="SSF51735">
    <property type="entry name" value="NAD(P)-binding Rossmann-fold domains"/>
    <property type="match status" value="1"/>
</dbReference>
<dbReference type="Pfam" id="PF13561">
    <property type="entry name" value="adh_short_C2"/>
    <property type="match status" value="1"/>
</dbReference>
<dbReference type="InterPro" id="IPR020904">
    <property type="entry name" value="Sc_DH/Rdtase_CS"/>
</dbReference>
<dbReference type="GO" id="GO:0016491">
    <property type="term" value="F:oxidoreductase activity"/>
    <property type="evidence" value="ECO:0007669"/>
    <property type="project" value="UniProtKB-KW"/>
</dbReference>
<dbReference type="FunFam" id="3.40.50.720:FF:000084">
    <property type="entry name" value="Short-chain dehydrogenase reductase"/>
    <property type="match status" value="1"/>
</dbReference>
<dbReference type="PRINTS" id="PR00080">
    <property type="entry name" value="SDRFAMILY"/>
</dbReference>
<dbReference type="EMBL" id="UINC01000512">
    <property type="protein sequence ID" value="SUZ56615.1"/>
    <property type="molecule type" value="Genomic_DNA"/>
</dbReference>
<name>A0A381NPV4_9ZZZZ</name>
<evidence type="ECO:0000256" key="1">
    <source>
        <dbReference type="ARBA" id="ARBA00006484"/>
    </source>
</evidence>
<proteinExistence type="inferred from homology"/>
<reference evidence="3" key="1">
    <citation type="submission" date="2018-05" db="EMBL/GenBank/DDBJ databases">
        <authorList>
            <person name="Lanie J.A."/>
            <person name="Ng W.-L."/>
            <person name="Kazmierczak K.M."/>
            <person name="Andrzejewski T.M."/>
            <person name="Davidsen T.M."/>
            <person name="Wayne K.J."/>
            <person name="Tettelin H."/>
            <person name="Glass J.I."/>
            <person name="Rusch D."/>
            <person name="Podicherti R."/>
            <person name="Tsui H.-C.T."/>
            <person name="Winkler M.E."/>
        </authorList>
    </citation>
    <scope>NUCLEOTIDE SEQUENCE</scope>
</reference>
<protein>
    <recommendedName>
        <fullName evidence="4">Short-chain dehydrogenase/reductase SDR</fullName>
    </recommendedName>
</protein>
<dbReference type="PRINTS" id="PR00081">
    <property type="entry name" value="GDHRDH"/>
</dbReference>
<dbReference type="PANTHER" id="PTHR43180">
    <property type="entry name" value="3-OXOACYL-(ACYL-CARRIER-PROTEIN) REDUCTASE (AFU_ORTHOLOGUE AFUA_6G11210)"/>
    <property type="match status" value="1"/>
</dbReference>
<dbReference type="AlphaFoldDB" id="A0A381NPV4"/>